<dbReference type="NCBIfam" id="TIGR00671">
    <property type="entry name" value="baf"/>
    <property type="match status" value="1"/>
</dbReference>
<comment type="cofactor">
    <cofactor evidence="16">
        <name>NH4(+)</name>
        <dbReference type="ChEBI" id="CHEBI:28938"/>
    </cofactor>
    <cofactor evidence="16">
        <name>K(+)</name>
        <dbReference type="ChEBI" id="CHEBI:29103"/>
    </cofactor>
    <text evidence="16">A monovalent cation. Ammonium or potassium.</text>
</comment>
<evidence type="ECO:0000256" key="6">
    <source>
        <dbReference type="ARBA" id="ARBA00012102"/>
    </source>
</evidence>
<keyword evidence="16" id="KW-0479">Metal-binding</keyword>
<name>E8V3U3_TERSS</name>
<comment type="subcellular location">
    <subcellularLocation>
        <location evidence="3 16">Cytoplasm</location>
    </subcellularLocation>
</comment>
<dbReference type="EC" id="2.7.1.33" evidence="6 16"/>
<dbReference type="NCBIfam" id="NF009855">
    <property type="entry name" value="PRK13321.1"/>
    <property type="match status" value="1"/>
</dbReference>
<comment type="pathway">
    <text evidence="4 16">Cofactor biosynthesis; coenzyme A biosynthesis; CoA from (R)-pantothenate: step 1/5.</text>
</comment>
<evidence type="ECO:0000313" key="18">
    <source>
        <dbReference type="Proteomes" id="UP000006844"/>
    </source>
</evidence>
<dbReference type="KEGG" id="tsa:AciPR4_0522"/>
<dbReference type="Proteomes" id="UP000006844">
    <property type="component" value="Chromosome"/>
</dbReference>
<evidence type="ECO:0000256" key="2">
    <source>
        <dbReference type="ARBA" id="ARBA00001958"/>
    </source>
</evidence>
<comment type="cofactor">
    <cofactor evidence="2">
        <name>K(+)</name>
        <dbReference type="ChEBI" id="CHEBI:29103"/>
    </cofactor>
</comment>
<keyword evidence="10 16" id="KW-0418">Kinase</keyword>
<evidence type="ECO:0000256" key="12">
    <source>
        <dbReference type="ARBA" id="ARBA00022958"/>
    </source>
</evidence>
<comment type="function">
    <text evidence="16">Catalyzes the phosphorylation of pantothenate (Pan), the first step in CoA biosynthesis.</text>
</comment>
<dbReference type="CDD" id="cd24015">
    <property type="entry name" value="ASKHA_NBD_PanK-III"/>
    <property type="match status" value="1"/>
</dbReference>
<dbReference type="PANTHER" id="PTHR34265:SF1">
    <property type="entry name" value="TYPE III PANTOTHENATE KINASE"/>
    <property type="match status" value="1"/>
</dbReference>
<dbReference type="PANTHER" id="PTHR34265">
    <property type="entry name" value="TYPE III PANTOTHENATE KINASE"/>
    <property type="match status" value="1"/>
</dbReference>
<dbReference type="GO" id="GO:0015937">
    <property type="term" value="P:coenzyme A biosynthetic process"/>
    <property type="evidence" value="ECO:0007669"/>
    <property type="project" value="UniProtKB-UniRule"/>
</dbReference>
<evidence type="ECO:0000256" key="16">
    <source>
        <dbReference type="HAMAP-Rule" id="MF_01274"/>
    </source>
</evidence>
<comment type="catalytic activity">
    <reaction evidence="1 16">
        <text>(R)-pantothenate + ATP = (R)-4'-phosphopantothenate + ADP + H(+)</text>
        <dbReference type="Rhea" id="RHEA:16373"/>
        <dbReference type="ChEBI" id="CHEBI:10986"/>
        <dbReference type="ChEBI" id="CHEBI:15378"/>
        <dbReference type="ChEBI" id="CHEBI:29032"/>
        <dbReference type="ChEBI" id="CHEBI:30616"/>
        <dbReference type="ChEBI" id="CHEBI:456216"/>
        <dbReference type="EC" id="2.7.1.33"/>
    </reaction>
</comment>
<evidence type="ECO:0000256" key="9">
    <source>
        <dbReference type="ARBA" id="ARBA00022741"/>
    </source>
</evidence>
<evidence type="ECO:0000256" key="4">
    <source>
        <dbReference type="ARBA" id="ARBA00005225"/>
    </source>
</evidence>
<dbReference type="HAMAP" id="MF_01274">
    <property type="entry name" value="Pantothen_kinase_3"/>
    <property type="match status" value="1"/>
</dbReference>
<keyword evidence="11 16" id="KW-0067">ATP-binding</keyword>
<reference evidence="17 18" key="1">
    <citation type="journal article" date="2012" name="Stand. Genomic Sci.">
        <title>Complete genome sequence of Terriglobus saanensis type strain SP1PR4(T), an Acidobacteria from tundra soil.</title>
        <authorList>
            <person name="Rawat S.R."/>
            <person name="Mannisto M.K."/>
            <person name="Starovoytov V."/>
            <person name="Goodwin L."/>
            <person name="Nolan M."/>
            <person name="Hauser L."/>
            <person name="Land M."/>
            <person name="Davenport K.W."/>
            <person name="Woyke T."/>
            <person name="Haggblom M.M."/>
        </authorList>
    </citation>
    <scope>NUCLEOTIDE SEQUENCE</scope>
    <source>
        <strain evidence="18">ATCC BAA-1853 / DSM 23119 / SP1PR4</strain>
    </source>
</reference>
<evidence type="ECO:0000256" key="5">
    <source>
        <dbReference type="ARBA" id="ARBA00011738"/>
    </source>
</evidence>
<organism evidence="17 18">
    <name type="scientific">Terriglobus saanensis (strain ATCC BAA-1853 / DSM 23119 / SP1PR4)</name>
    <dbReference type="NCBI Taxonomy" id="401053"/>
    <lineage>
        <taxon>Bacteria</taxon>
        <taxon>Pseudomonadati</taxon>
        <taxon>Acidobacteriota</taxon>
        <taxon>Terriglobia</taxon>
        <taxon>Terriglobales</taxon>
        <taxon>Acidobacteriaceae</taxon>
        <taxon>Terriglobus</taxon>
    </lineage>
</organism>
<evidence type="ECO:0000256" key="14">
    <source>
        <dbReference type="ARBA" id="ARBA00038036"/>
    </source>
</evidence>
<proteinExistence type="inferred from homology"/>
<keyword evidence="13 16" id="KW-0173">Coenzyme A biosynthesis</keyword>
<dbReference type="HOGENOM" id="CLU_066627_1_0_0"/>
<dbReference type="SUPFAM" id="SSF53067">
    <property type="entry name" value="Actin-like ATPase domain"/>
    <property type="match status" value="2"/>
</dbReference>
<feature type="binding site" evidence="16">
    <location>
        <position position="137"/>
    </location>
    <ligand>
        <name>K(+)</name>
        <dbReference type="ChEBI" id="CHEBI:29103"/>
    </ligand>
</feature>
<accession>E8V3U3</accession>
<dbReference type="InterPro" id="IPR004619">
    <property type="entry name" value="Type_III_PanK"/>
</dbReference>
<evidence type="ECO:0000313" key="17">
    <source>
        <dbReference type="EMBL" id="ADV81357.1"/>
    </source>
</evidence>
<evidence type="ECO:0000256" key="10">
    <source>
        <dbReference type="ARBA" id="ARBA00022777"/>
    </source>
</evidence>
<dbReference type="Pfam" id="PF03309">
    <property type="entry name" value="Pan_kinase"/>
    <property type="match status" value="1"/>
</dbReference>
<dbReference type="GO" id="GO:0005737">
    <property type="term" value="C:cytoplasm"/>
    <property type="evidence" value="ECO:0007669"/>
    <property type="project" value="UniProtKB-SubCell"/>
</dbReference>
<evidence type="ECO:0000256" key="8">
    <source>
        <dbReference type="ARBA" id="ARBA00022679"/>
    </source>
</evidence>
<protein>
    <recommendedName>
        <fullName evidence="15 16">Type III pantothenate kinase</fullName>
        <ecNumber evidence="6 16">2.7.1.33</ecNumber>
    </recommendedName>
    <alternativeName>
        <fullName evidence="16">PanK-III</fullName>
    </alternativeName>
    <alternativeName>
        <fullName evidence="16">Pantothenic acid kinase</fullName>
    </alternativeName>
</protein>
<dbReference type="GO" id="GO:0004594">
    <property type="term" value="F:pantothenate kinase activity"/>
    <property type="evidence" value="ECO:0007669"/>
    <property type="project" value="UniProtKB-UniRule"/>
</dbReference>
<feature type="binding site" evidence="16">
    <location>
        <begin position="9"/>
        <end position="16"/>
    </location>
    <ligand>
        <name>ATP</name>
        <dbReference type="ChEBI" id="CHEBI:30616"/>
    </ligand>
</feature>
<gene>
    <name evidence="16" type="primary">coaX</name>
    <name evidence="17" type="ordered locus">AciPR4_0522</name>
</gene>
<dbReference type="UniPathway" id="UPA00241">
    <property type="reaction ID" value="UER00352"/>
</dbReference>
<dbReference type="STRING" id="401053.AciPR4_0522"/>
<feature type="binding site" evidence="16">
    <location>
        <begin position="115"/>
        <end position="118"/>
    </location>
    <ligand>
        <name>substrate</name>
    </ligand>
</feature>
<dbReference type="InterPro" id="IPR043129">
    <property type="entry name" value="ATPase_NBD"/>
</dbReference>
<dbReference type="AlphaFoldDB" id="E8V3U3"/>
<feature type="binding site" evidence="16">
    <location>
        <position position="192"/>
    </location>
    <ligand>
        <name>substrate</name>
    </ligand>
</feature>
<evidence type="ECO:0000256" key="15">
    <source>
        <dbReference type="ARBA" id="ARBA00040883"/>
    </source>
</evidence>
<keyword evidence="18" id="KW-1185">Reference proteome</keyword>
<feature type="active site" description="Proton acceptor" evidence="16">
    <location>
        <position position="117"/>
    </location>
</feature>
<dbReference type="GO" id="GO:0046872">
    <property type="term" value="F:metal ion binding"/>
    <property type="evidence" value="ECO:0007669"/>
    <property type="project" value="UniProtKB-KW"/>
</dbReference>
<evidence type="ECO:0000256" key="1">
    <source>
        <dbReference type="ARBA" id="ARBA00001206"/>
    </source>
</evidence>
<dbReference type="NCBIfam" id="NF009848">
    <property type="entry name" value="PRK13318.1-6"/>
    <property type="match status" value="1"/>
</dbReference>
<comment type="subunit">
    <text evidence="5 16">Homodimer.</text>
</comment>
<keyword evidence="8 16" id="KW-0808">Transferase</keyword>
<comment type="caution">
    <text evidence="16">Lacks conserved residue(s) required for the propagation of feature annotation.</text>
</comment>
<feature type="binding site" evidence="16">
    <location>
        <position position="140"/>
    </location>
    <ligand>
        <name>ATP</name>
        <dbReference type="ChEBI" id="CHEBI:30616"/>
    </ligand>
</feature>
<keyword evidence="12 16" id="KW-0630">Potassium</keyword>
<evidence type="ECO:0000256" key="13">
    <source>
        <dbReference type="ARBA" id="ARBA00022993"/>
    </source>
</evidence>
<keyword evidence="9 16" id="KW-0547">Nucleotide-binding</keyword>
<dbReference type="GO" id="GO:0005524">
    <property type="term" value="F:ATP binding"/>
    <property type="evidence" value="ECO:0007669"/>
    <property type="project" value="UniProtKB-UniRule"/>
</dbReference>
<dbReference type="eggNOG" id="COG1521">
    <property type="taxonomic scope" value="Bacteria"/>
</dbReference>
<evidence type="ECO:0000256" key="3">
    <source>
        <dbReference type="ARBA" id="ARBA00004496"/>
    </source>
</evidence>
<dbReference type="EMBL" id="CP002467">
    <property type="protein sequence ID" value="ADV81357.1"/>
    <property type="molecule type" value="Genomic_DNA"/>
</dbReference>
<keyword evidence="7 16" id="KW-0963">Cytoplasm</keyword>
<dbReference type="Gene3D" id="3.30.420.40">
    <property type="match status" value="2"/>
</dbReference>
<evidence type="ECO:0000256" key="7">
    <source>
        <dbReference type="ARBA" id="ARBA00022490"/>
    </source>
</evidence>
<sequence>MTRMLLAIDVGNSNTVMGLYDLSTAERNPPIHFWRLTTPKHTTIDELGVQMRSMFALHGLELSVVEAIVIASVVPPVDSMLRHVCDRFFKLRPLFVEPGVKTGLPVLTDNPAEVGADRIVNCIAAFEKYGGPCVVVDMGTATTFDVVSPKGEFLGGAIAPGLGISADALFDSAARLTRVDIKRPSKIIGTSTTDNIQIGLYYGYIGLVDGILERLITEIGGKVKAVATGGLAKLIAGGSKYIEVVDEMLTLDGLRLIHERNLDRNLERSRRRASSVPQPTAKI</sequence>
<comment type="similarity">
    <text evidence="14 16">Belongs to the type III pantothenate kinase family.</text>
</comment>
<evidence type="ECO:0000256" key="11">
    <source>
        <dbReference type="ARBA" id="ARBA00022840"/>
    </source>
</evidence>